<gene>
    <name evidence="1" type="ORF">R2601_19659</name>
</gene>
<dbReference type="EMBL" id="AATQ01000005">
    <property type="protein sequence ID" value="EAU47587.1"/>
    <property type="molecule type" value="Genomic_DNA"/>
</dbReference>
<keyword evidence="2" id="KW-1185">Reference proteome</keyword>
<dbReference type="STRING" id="314265.R2601_19659"/>
<organism evidence="1 2">
    <name type="scientific">Salipiger bermudensis (strain DSM 26914 / JCM 13377 / KCTC 12554 / HTCC2601)</name>
    <name type="common">Pelagibaca bermudensis</name>
    <dbReference type="NCBI Taxonomy" id="314265"/>
    <lineage>
        <taxon>Bacteria</taxon>
        <taxon>Pseudomonadati</taxon>
        <taxon>Pseudomonadota</taxon>
        <taxon>Alphaproteobacteria</taxon>
        <taxon>Rhodobacterales</taxon>
        <taxon>Roseobacteraceae</taxon>
        <taxon>Salipiger</taxon>
    </lineage>
</organism>
<protein>
    <submittedName>
        <fullName evidence="1">Uncharacterized protein</fullName>
    </submittedName>
</protein>
<name>Q0FU12_SALBH</name>
<comment type="caution">
    <text evidence="1">The sequence shown here is derived from an EMBL/GenBank/DDBJ whole genome shotgun (WGS) entry which is preliminary data.</text>
</comment>
<reference evidence="1 2" key="1">
    <citation type="journal article" date="2010" name="J. Bacteriol.">
        <title>Genome sequences of Pelagibaca bermudensis HTCC2601T and Maritimibacter alkaliphilus HTCC2654T, the type strains of two marine Roseobacter genera.</title>
        <authorList>
            <person name="Thrash J.C."/>
            <person name="Cho J.C."/>
            <person name="Ferriera S."/>
            <person name="Johnson J."/>
            <person name="Vergin K.L."/>
            <person name="Giovannoni S.J."/>
        </authorList>
    </citation>
    <scope>NUCLEOTIDE SEQUENCE [LARGE SCALE GENOMIC DNA]</scope>
    <source>
        <strain evidence="2">DSM 26914 / JCM 13377 / KCTC 12554 / HTCC2601</strain>
    </source>
</reference>
<dbReference type="HOGENOM" id="CLU_306923_0_0_5"/>
<evidence type="ECO:0000313" key="1">
    <source>
        <dbReference type="EMBL" id="EAU47587.1"/>
    </source>
</evidence>
<evidence type="ECO:0000313" key="2">
    <source>
        <dbReference type="Proteomes" id="UP000006230"/>
    </source>
</evidence>
<dbReference type="eggNOG" id="ENOG502Z8ER">
    <property type="taxonomic scope" value="Bacteria"/>
</dbReference>
<dbReference type="Proteomes" id="UP000006230">
    <property type="component" value="Unassembled WGS sequence"/>
</dbReference>
<dbReference type="AlphaFoldDB" id="Q0FU12"/>
<accession>Q0FU12</accession>
<proteinExistence type="predicted"/>
<sequence>MLADQEGSTRRLVRGLLGDIHKVGQGAPEQVLNAVTAQRIQSLPMGFRTEEFKTLLRDFCLVLLARKAEIPTTIPPEARQSWLDANRPGWKDALPLRIESAAAESLLHEAVRSENSLGRDTIASRHLVRVEDRWVPKLRIAHTAELPDWMLGLGDPRIRSLRFLPDTDLAQQAPGLVLSAYKEPGDKVWEVHRDSAGRRAEFTMPLDAPVSFRLMAEGQLKGTHVPPGCDALSDDDMPTVWSAEDLSPNGTVQSLRKLGSSAQKTKAPNLWVLVQGGAAKFEDLETVEEGRIGPAKLWRVTGKGVVITPAGRLPIITGAEEEATDSLLASGVHVPGLRDTSRSEFMQGIPVFHALTADGTGRRLTRAQMRWRPLGQKIWKNGLPAPTTCLGTHQFCWKDEGGAARAFATVRLLPENAQVALADCGDGFLECRVSGLPAGTVVSLGSEVSGVVPTHGTLTLRMGDAASAMGRIPLHIRPAEGGARAFDATLPRPGDRGYFIDAEDHILQEDIELDLGSLRGWRIVAPTDRNAELRIRLQGDHTPRQPILLGVTNETSLGTLLPRLRGLMAIGGPDSELRMRVLIGASQSQRIKLRRHLRNGDWADGGFTLGPDNGNVDPGGLEIEAANLSAPSLSARISALQPGEDPMPLLPEHPGPWMFFARDAGGLVRPPRPIQKTVAEAPVTAPHFSEEFLSCGQHPRRNDRLAAFGRALRRLIEPHGMGDLGVFEQQLDDLGDTEALSSLDSVVALSHAPDLAALLLLRAAPDTLGARLELETVSPFSWTTLPLSAWRHALQTHASSLFMQLSASGLPESDAKSFSQQAIVHRLRQLVDRRPEISGQLFSAAMDTDLLPALVKVCPPPLALNNPEKTLADCAQSAIKKHEAARQPFPLRSSHAPALFKTFFDGFRGLLDAPLIAAEHVLELLPTPPDTETAIALLYYRLHDPDYFETAMPAAIALIRSKTK</sequence>